<evidence type="ECO:0000313" key="2">
    <source>
        <dbReference type="EMBL" id="ADI10493.1"/>
    </source>
</evidence>
<evidence type="ECO:0000256" key="1">
    <source>
        <dbReference type="SAM" id="MobiDB-lite"/>
    </source>
</evidence>
<protein>
    <submittedName>
        <fullName evidence="2">Uncharacterized protein</fullName>
    </submittedName>
</protein>
<feature type="region of interest" description="Disordered" evidence="1">
    <location>
        <begin position="172"/>
        <end position="199"/>
    </location>
</feature>
<feature type="compositionally biased region" description="Gly residues" evidence="1">
    <location>
        <begin position="181"/>
        <end position="199"/>
    </location>
</feature>
<reference evidence="2 3" key="1">
    <citation type="journal article" date="2010" name="J. Bacteriol.">
        <title>Genome sequence of the milbemycin-producing bacterium Streptomyces bingchenggensis.</title>
        <authorList>
            <person name="Wang X.J."/>
            <person name="Yan Y.J."/>
            <person name="Zhang B."/>
            <person name="An J."/>
            <person name="Wang J.J."/>
            <person name="Tian J."/>
            <person name="Jiang L."/>
            <person name="Chen Y.H."/>
            <person name="Huang S.X."/>
            <person name="Yin M."/>
            <person name="Zhang J."/>
            <person name="Gao A.L."/>
            <person name="Liu C.X."/>
            <person name="Zhu Z.X."/>
            <person name="Xiang W.S."/>
        </authorList>
    </citation>
    <scope>NUCLEOTIDE SEQUENCE [LARGE SCALE GENOMIC DNA]</scope>
    <source>
        <strain evidence="2 3">BCW-1</strain>
    </source>
</reference>
<dbReference type="Proteomes" id="UP000000377">
    <property type="component" value="Chromosome"/>
</dbReference>
<sequence>MRHWRLVVMLEAQGATEPVDGEVVADEVLPWALLQDSQYSARLPSLFLLRRPQAMGLSSGKRVRCTSEEFRRWQEAALGYAAAVDRVSDEMEAVRERAAHARWWIPGDRRRADETWREVRRRYAEVVREASEAYAPVRDEIRRAIDAEEERIRELLREQGLTLEQWQRRLFSQGPSQGRGNPSGGTATGGTGGFGFGGF</sequence>
<name>D7C7D9_STRBB</name>
<evidence type="ECO:0000313" key="3">
    <source>
        <dbReference type="Proteomes" id="UP000000377"/>
    </source>
</evidence>
<gene>
    <name evidence="2" type="ordered locus">SBI_07373</name>
</gene>
<dbReference type="HOGENOM" id="CLU_1371507_0_0_11"/>
<organism evidence="2 3">
    <name type="scientific">Streptomyces bingchenggensis (strain BCW-1)</name>
    <dbReference type="NCBI Taxonomy" id="749414"/>
    <lineage>
        <taxon>Bacteria</taxon>
        <taxon>Bacillati</taxon>
        <taxon>Actinomycetota</taxon>
        <taxon>Actinomycetes</taxon>
        <taxon>Kitasatosporales</taxon>
        <taxon>Streptomycetaceae</taxon>
        <taxon>Streptomyces</taxon>
    </lineage>
</organism>
<dbReference type="KEGG" id="sbh:SBI_07373"/>
<dbReference type="PATRIC" id="fig|749414.3.peg.7585"/>
<accession>D7C7D9</accession>
<dbReference type="EMBL" id="CP002047">
    <property type="protein sequence ID" value="ADI10493.1"/>
    <property type="molecule type" value="Genomic_DNA"/>
</dbReference>
<dbReference type="eggNOG" id="ENOG5032QJF">
    <property type="taxonomic scope" value="Bacteria"/>
</dbReference>
<proteinExistence type="predicted"/>
<dbReference type="AlphaFoldDB" id="D7C7D9"/>
<keyword evidence="3" id="KW-1185">Reference proteome</keyword>